<evidence type="ECO:0000313" key="2">
    <source>
        <dbReference type="EMBL" id="PNX98197.1"/>
    </source>
</evidence>
<sequence>MKVSKEWSKDWMEKNAAKQEGRGYVYDDGSDLRKKKEEEVESDRGKELRNHDDGGFVSVDSKRYVSFYFTNFPPLLPKFFLRKGFEVCGMLEDVFVAKKTNRFGEPYGFVKFSNVKDIAKMTKALNAVWFGYYRVSASVALFNRLNKEEVSRPVKEMVGKVKGVVKPMTKDGHKISPQIALPKDGTVGSSEPLSTLEKDGAGISDGVRVGEIVVKLGAKKERGAREEARKTRGGMKPFEVKQHLEVAQEKECKVLMRKYQSRPDDVEWVQKGLVAMLLNGEAITVVQNRLFDAGFGDMVITPMGADKVFIRSLEGVDVLPIVNGAKEFFKLIFSHWLRWDQDAIPYRRGAWVRLYGVPLHAWNVDFFKLCVFECGSFLRLDSCSKDKVRMDFARVLIATPDLDTIKRIETVLVDGVQVEVKIVEEWGYDLGEDACLLEEESESDSQHSENGEGLADPEACDNFDVLVERFSEGLEKDVCDVFPNQDADVLLEKIEDNQVVEKVVEEEDLRVIDSTQKVEHQKNNSSSKEVKVSGSAVGILSRCKRTNSCPPKASRSIISGPWSLEWLHDHNHGDAGVIFSACKRGRTGVYHGERQHMCRQSDPRKSKDGGPLRHPLHSIKKVARMPCKDRKEILKVLKKNVRRRRGGDGVNRSCSVRRRVPSNESSSSASVNNDWQNWVAMQGTEQMAVDDVWGIGKAIGVKFKGDNVNMFHVLSRAGKGKKESLRSREGGEARHESVC</sequence>
<feature type="region of interest" description="Disordered" evidence="1">
    <location>
        <begin position="22"/>
        <end position="47"/>
    </location>
</feature>
<dbReference type="CDD" id="cd00590">
    <property type="entry name" value="RRM_SF"/>
    <property type="match status" value="1"/>
</dbReference>
<accession>A0A2K3N584</accession>
<feature type="compositionally biased region" description="Basic and acidic residues" evidence="1">
    <location>
        <begin position="30"/>
        <end position="47"/>
    </location>
</feature>
<feature type="compositionally biased region" description="Basic and acidic residues" evidence="1">
    <location>
        <begin position="593"/>
        <end position="611"/>
    </location>
</feature>
<feature type="region of interest" description="Disordered" evidence="1">
    <location>
        <begin position="593"/>
        <end position="615"/>
    </location>
</feature>
<gene>
    <name evidence="2" type="ORF">L195_g021439</name>
</gene>
<comment type="caution">
    <text evidence="2">The sequence shown here is derived from an EMBL/GenBank/DDBJ whole genome shotgun (WGS) entry which is preliminary data.</text>
</comment>
<dbReference type="InterPro" id="IPR012677">
    <property type="entry name" value="Nucleotide-bd_a/b_plait_sf"/>
</dbReference>
<evidence type="ECO:0000313" key="3">
    <source>
        <dbReference type="Proteomes" id="UP000236291"/>
    </source>
</evidence>
<name>A0A2K3N584_TRIPR</name>
<dbReference type="ExpressionAtlas" id="A0A2K3N584">
    <property type="expression patterns" value="baseline"/>
</dbReference>
<dbReference type="PANTHER" id="PTHR34427:SF5">
    <property type="entry name" value="DUF4283 DOMAIN-CONTAINING PROTEIN"/>
    <property type="match status" value="1"/>
</dbReference>
<dbReference type="Proteomes" id="UP000236291">
    <property type="component" value="Unassembled WGS sequence"/>
</dbReference>
<dbReference type="GO" id="GO:0003676">
    <property type="term" value="F:nucleic acid binding"/>
    <property type="evidence" value="ECO:0007669"/>
    <property type="project" value="InterPro"/>
</dbReference>
<feature type="region of interest" description="Disordered" evidence="1">
    <location>
        <begin position="644"/>
        <end position="671"/>
    </location>
</feature>
<protein>
    <submittedName>
        <fullName evidence="2">Putative sulfate transporter</fullName>
    </submittedName>
</protein>
<reference evidence="2 3" key="2">
    <citation type="journal article" date="2017" name="Front. Plant Sci.">
        <title>Gene Classification and Mining of Molecular Markers Useful in Red Clover (Trifolium pratense) Breeding.</title>
        <authorList>
            <person name="Istvanek J."/>
            <person name="Dluhosova J."/>
            <person name="Dluhos P."/>
            <person name="Patkova L."/>
            <person name="Nedelnik J."/>
            <person name="Repkova J."/>
        </authorList>
    </citation>
    <scope>NUCLEOTIDE SEQUENCE [LARGE SCALE GENOMIC DNA]</scope>
    <source>
        <strain evidence="3">cv. Tatra</strain>
        <tissue evidence="2">Young leaves</tissue>
    </source>
</reference>
<dbReference type="Gene3D" id="3.30.70.330">
    <property type="match status" value="1"/>
</dbReference>
<proteinExistence type="predicted"/>
<reference evidence="2 3" key="1">
    <citation type="journal article" date="2014" name="Am. J. Bot.">
        <title>Genome assembly and annotation for red clover (Trifolium pratense; Fabaceae).</title>
        <authorList>
            <person name="Istvanek J."/>
            <person name="Jaros M."/>
            <person name="Krenek A."/>
            <person name="Repkova J."/>
        </authorList>
    </citation>
    <scope>NUCLEOTIDE SEQUENCE [LARGE SCALE GENOMIC DNA]</scope>
    <source>
        <strain evidence="3">cv. Tatra</strain>
        <tissue evidence="2">Young leaves</tissue>
    </source>
</reference>
<feature type="compositionally biased region" description="Basic and acidic residues" evidence="1">
    <location>
        <begin position="720"/>
        <end position="739"/>
    </location>
</feature>
<dbReference type="PANTHER" id="PTHR34427">
    <property type="entry name" value="DUF4283 DOMAIN PROTEIN"/>
    <property type="match status" value="1"/>
</dbReference>
<feature type="region of interest" description="Disordered" evidence="1">
    <location>
        <begin position="717"/>
        <end position="739"/>
    </location>
</feature>
<feature type="region of interest" description="Disordered" evidence="1">
    <location>
        <begin position="439"/>
        <end position="458"/>
    </location>
</feature>
<dbReference type="EMBL" id="ASHM01016386">
    <property type="protein sequence ID" value="PNX98197.1"/>
    <property type="molecule type" value="Genomic_DNA"/>
</dbReference>
<organism evidence="2 3">
    <name type="scientific">Trifolium pratense</name>
    <name type="common">Red clover</name>
    <dbReference type="NCBI Taxonomy" id="57577"/>
    <lineage>
        <taxon>Eukaryota</taxon>
        <taxon>Viridiplantae</taxon>
        <taxon>Streptophyta</taxon>
        <taxon>Embryophyta</taxon>
        <taxon>Tracheophyta</taxon>
        <taxon>Spermatophyta</taxon>
        <taxon>Magnoliopsida</taxon>
        <taxon>eudicotyledons</taxon>
        <taxon>Gunneridae</taxon>
        <taxon>Pentapetalae</taxon>
        <taxon>rosids</taxon>
        <taxon>fabids</taxon>
        <taxon>Fabales</taxon>
        <taxon>Fabaceae</taxon>
        <taxon>Papilionoideae</taxon>
        <taxon>50 kb inversion clade</taxon>
        <taxon>NPAAA clade</taxon>
        <taxon>Hologalegina</taxon>
        <taxon>IRL clade</taxon>
        <taxon>Trifolieae</taxon>
        <taxon>Trifolium</taxon>
    </lineage>
</organism>
<dbReference type="InterPro" id="IPR035979">
    <property type="entry name" value="RBD_domain_sf"/>
</dbReference>
<dbReference type="AlphaFoldDB" id="A0A2K3N584"/>
<feature type="compositionally biased region" description="Low complexity" evidence="1">
    <location>
        <begin position="662"/>
        <end position="671"/>
    </location>
</feature>
<dbReference type="SUPFAM" id="SSF54928">
    <property type="entry name" value="RNA-binding domain, RBD"/>
    <property type="match status" value="1"/>
</dbReference>
<evidence type="ECO:0000256" key="1">
    <source>
        <dbReference type="SAM" id="MobiDB-lite"/>
    </source>
</evidence>